<protein>
    <submittedName>
        <fullName evidence="4">RING-H2 finger protein ATL63</fullName>
    </submittedName>
</protein>
<dbReference type="Proteomes" id="UP000257109">
    <property type="component" value="Unassembled WGS sequence"/>
</dbReference>
<sequence length="143" mass="16902">MSSEDHSYFVQWHFHKLNSSTFFHSNSQSLYLLLWFFAILVFVPSLFLCINFCPAVDSHSKKAPLQLQWSLLYLIVNGWELSSQTTVWSHLQLAWLVQILRRRNMLRECEHVFHSECLDMWLSAHPSCPLCRASLHHSQNLKK</sequence>
<dbReference type="InterPro" id="IPR001841">
    <property type="entry name" value="Znf_RING"/>
</dbReference>
<feature type="non-terminal residue" evidence="4">
    <location>
        <position position="1"/>
    </location>
</feature>
<evidence type="ECO:0000313" key="5">
    <source>
        <dbReference type="Proteomes" id="UP000257109"/>
    </source>
</evidence>
<keyword evidence="2" id="KW-1133">Transmembrane helix</keyword>
<accession>A0A371E702</accession>
<dbReference type="SUPFAM" id="SSF57850">
    <property type="entry name" value="RING/U-box"/>
    <property type="match status" value="1"/>
</dbReference>
<dbReference type="Gene3D" id="3.30.40.10">
    <property type="entry name" value="Zinc/RING finger domain, C3HC4 (zinc finger)"/>
    <property type="match status" value="1"/>
</dbReference>
<name>A0A371E702_MUCPR</name>
<evidence type="ECO:0000256" key="1">
    <source>
        <dbReference type="PROSITE-ProRule" id="PRU00175"/>
    </source>
</evidence>
<feature type="domain" description="RING-type" evidence="3">
    <location>
        <begin position="108"/>
        <end position="132"/>
    </location>
</feature>
<dbReference type="Pfam" id="PF13639">
    <property type="entry name" value="zf-RING_2"/>
    <property type="match status" value="1"/>
</dbReference>
<dbReference type="OrthoDB" id="8062037at2759"/>
<dbReference type="GO" id="GO:0016567">
    <property type="term" value="P:protein ubiquitination"/>
    <property type="evidence" value="ECO:0007669"/>
    <property type="project" value="UniProtKB-UniPathway"/>
</dbReference>
<dbReference type="PROSITE" id="PS50089">
    <property type="entry name" value="ZF_RING_2"/>
    <property type="match status" value="1"/>
</dbReference>
<comment type="caution">
    <text evidence="4">The sequence shown here is derived from an EMBL/GenBank/DDBJ whole genome shotgun (WGS) entry which is preliminary data.</text>
</comment>
<dbReference type="GO" id="GO:0008270">
    <property type="term" value="F:zinc ion binding"/>
    <property type="evidence" value="ECO:0007669"/>
    <property type="project" value="UniProtKB-KW"/>
</dbReference>
<proteinExistence type="predicted"/>
<keyword evidence="2" id="KW-0472">Membrane</keyword>
<dbReference type="InterPro" id="IPR013083">
    <property type="entry name" value="Znf_RING/FYVE/PHD"/>
</dbReference>
<dbReference type="AlphaFoldDB" id="A0A371E702"/>
<evidence type="ECO:0000313" key="4">
    <source>
        <dbReference type="EMBL" id="RDX61789.1"/>
    </source>
</evidence>
<evidence type="ECO:0000259" key="3">
    <source>
        <dbReference type="PROSITE" id="PS50089"/>
    </source>
</evidence>
<organism evidence="4 5">
    <name type="scientific">Mucuna pruriens</name>
    <name type="common">Velvet bean</name>
    <name type="synonym">Dolichos pruriens</name>
    <dbReference type="NCBI Taxonomy" id="157652"/>
    <lineage>
        <taxon>Eukaryota</taxon>
        <taxon>Viridiplantae</taxon>
        <taxon>Streptophyta</taxon>
        <taxon>Embryophyta</taxon>
        <taxon>Tracheophyta</taxon>
        <taxon>Spermatophyta</taxon>
        <taxon>Magnoliopsida</taxon>
        <taxon>eudicotyledons</taxon>
        <taxon>Gunneridae</taxon>
        <taxon>Pentapetalae</taxon>
        <taxon>rosids</taxon>
        <taxon>fabids</taxon>
        <taxon>Fabales</taxon>
        <taxon>Fabaceae</taxon>
        <taxon>Papilionoideae</taxon>
        <taxon>50 kb inversion clade</taxon>
        <taxon>NPAAA clade</taxon>
        <taxon>indigoferoid/millettioid clade</taxon>
        <taxon>Phaseoleae</taxon>
        <taxon>Mucuna</taxon>
    </lineage>
</organism>
<feature type="transmembrane region" description="Helical" evidence="2">
    <location>
        <begin position="30"/>
        <end position="53"/>
    </location>
</feature>
<reference evidence="4" key="1">
    <citation type="submission" date="2018-05" db="EMBL/GenBank/DDBJ databases">
        <title>Draft genome of Mucuna pruriens seed.</title>
        <authorList>
            <person name="Nnadi N.E."/>
            <person name="Vos R."/>
            <person name="Hasami M.H."/>
            <person name="Devisetty U.K."/>
            <person name="Aguiy J.C."/>
        </authorList>
    </citation>
    <scope>NUCLEOTIDE SEQUENCE [LARGE SCALE GENOMIC DNA]</scope>
    <source>
        <strain evidence="4">JCA_2017</strain>
    </source>
</reference>
<evidence type="ECO:0000256" key="2">
    <source>
        <dbReference type="SAM" id="Phobius"/>
    </source>
</evidence>
<dbReference type="UniPathway" id="UPA00143"/>
<keyword evidence="1" id="KW-0479">Metal-binding</keyword>
<keyword evidence="1" id="KW-0863">Zinc-finger</keyword>
<keyword evidence="2" id="KW-0812">Transmembrane</keyword>
<keyword evidence="5" id="KW-1185">Reference proteome</keyword>
<dbReference type="EMBL" id="QJKJ01015904">
    <property type="protein sequence ID" value="RDX61789.1"/>
    <property type="molecule type" value="Genomic_DNA"/>
</dbReference>
<keyword evidence="1" id="KW-0862">Zinc</keyword>
<gene>
    <name evidence="4" type="primary">ATL63</name>
    <name evidence="4" type="ORF">CR513_59948</name>
</gene>